<evidence type="ECO:0000313" key="8">
    <source>
        <dbReference type="EMBL" id="CAF0735463.1"/>
    </source>
</evidence>
<evidence type="ECO:0000256" key="4">
    <source>
        <dbReference type="ARBA" id="ARBA00023242"/>
    </source>
</evidence>
<dbReference type="GO" id="GO:0000978">
    <property type="term" value="F:RNA polymerase II cis-regulatory region sequence-specific DNA binding"/>
    <property type="evidence" value="ECO:0007669"/>
    <property type="project" value="TreeGrafter"/>
</dbReference>
<evidence type="ECO:0000256" key="6">
    <source>
        <dbReference type="SAM" id="Coils"/>
    </source>
</evidence>
<keyword evidence="9" id="KW-1185">Reference proteome</keyword>
<dbReference type="OrthoDB" id="6162476at2759"/>
<accession>A0A813NCW9</accession>
<name>A0A813NCW9_9BILA</name>
<dbReference type="PROSITE" id="PS40000">
    <property type="entry name" value="DM_1"/>
    <property type="match status" value="1"/>
</dbReference>
<evidence type="ECO:0000313" key="9">
    <source>
        <dbReference type="Proteomes" id="UP000663879"/>
    </source>
</evidence>
<dbReference type="SMART" id="SM00301">
    <property type="entry name" value="DM"/>
    <property type="match status" value="1"/>
</dbReference>
<proteinExistence type="predicted"/>
<organism evidence="8 9">
    <name type="scientific">Brachionus calyciflorus</name>
    <dbReference type="NCBI Taxonomy" id="104777"/>
    <lineage>
        <taxon>Eukaryota</taxon>
        <taxon>Metazoa</taxon>
        <taxon>Spiralia</taxon>
        <taxon>Gnathifera</taxon>
        <taxon>Rotifera</taxon>
        <taxon>Eurotatoria</taxon>
        <taxon>Monogononta</taxon>
        <taxon>Pseudotrocha</taxon>
        <taxon>Ploima</taxon>
        <taxon>Brachionidae</taxon>
        <taxon>Brachionus</taxon>
    </lineage>
</organism>
<dbReference type="Proteomes" id="UP000663879">
    <property type="component" value="Unassembled WGS sequence"/>
</dbReference>
<feature type="coiled-coil region" evidence="6">
    <location>
        <begin position="132"/>
        <end position="169"/>
    </location>
</feature>
<evidence type="ECO:0000259" key="7">
    <source>
        <dbReference type="PROSITE" id="PS50809"/>
    </source>
</evidence>
<evidence type="ECO:0000256" key="2">
    <source>
        <dbReference type="ARBA" id="ARBA00022833"/>
    </source>
</evidence>
<reference evidence="8" key="1">
    <citation type="submission" date="2021-02" db="EMBL/GenBank/DDBJ databases">
        <authorList>
            <person name="Nowell W R."/>
        </authorList>
    </citation>
    <scope>NUCLEOTIDE SEQUENCE</scope>
    <source>
        <strain evidence="8">Ploen Becks lab</strain>
    </source>
</reference>
<gene>
    <name evidence="8" type="ORF">OXX778_LOCUS3099</name>
</gene>
<evidence type="ECO:0000256" key="1">
    <source>
        <dbReference type="ARBA" id="ARBA00022723"/>
    </source>
</evidence>
<dbReference type="PROSITE" id="PS50809">
    <property type="entry name" value="DM_2"/>
    <property type="match status" value="1"/>
</dbReference>
<protein>
    <recommendedName>
        <fullName evidence="7">DM domain-containing protein</fullName>
    </recommendedName>
</protein>
<dbReference type="GO" id="GO:0007548">
    <property type="term" value="P:sex differentiation"/>
    <property type="evidence" value="ECO:0007669"/>
    <property type="project" value="TreeGrafter"/>
</dbReference>
<keyword evidence="3 5" id="KW-0238">DNA-binding</keyword>
<dbReference type="GO" id="GO:0046872">
    <property type="term" value="F:metal ion binding"/>
    <property type="evidence" value="ECO:0007669"/>
    <property type="project" value="UniProtKB-KW"/>
</dbReference>
<feature type="DNA-binding region" description="DM" evidence="5">
    <location>
        <begin position="50"/>
        <end position="97"/>
    </location>
</feature>
<dbReference type="PANTHER" id="PTHR12322:SF53">
    <property type="entry name" value="DOUBLESEX-MAB RELATED 11E"/>
    <property type="match status" value="1"/>
</dbReference>
<evidence type="ECO:0000256" key="3">
    <source>
        <dbReference type="ARBA" id="ARBA00023125"/>
    </source>
</evidence>
<dbReference type="EMBL" id="CAJNOC010000262">
    <property type="protein sequence ID" value="CAF0735463.1"/>
    <property type="molecule type" value="Genomic_DNA"/>
</dbReference>
<dbReference type="AlphaFoldDB" id="A0A813NCW9"/>
<dbReference type="GO" id="GO:0000981">
    <property type="term" value="F:DNA-binding transcription factor activity, RNA polymerase II-specific"/>
    <property type="evidence" value="ECO:0007669"/>
    <property type="project" value="TreeGrafter"/>
</dbReference>
<dbReference type="GO" id="GO:0005634">
    <property type="term" value="C:nucleus"/>
    <property type="evidence" value="ECO:0007669"/>
    <property type="project" value="UniProtKB-SubCell"/>
</dbReference>
<dbReference type="Pfam" id="PF00751">
    <property type="entry name" value="DM"/>
    <property type="match status" value="1"/>
</dbReference>
<sequence length="380" mass="43732">MNEINNKFDEDEKQVCLNEILETKNNTVKEHIKTSGLKKITKKLLRTPKCARCRNHGVVSCLKGHKKYCRWRECSCSSCLLVVERQRVMAAQVALRRHNNNGDEVSLEDSNEDLSEFSSKITTTKKLTPLKLKMTSELLEQHKNHHKKLKEENNLKNSMKKNLSILADREYSEDLTKEMVERIRKRKCFADTELEEMVKNPQTSNTLIQNQLIIQKAINENNSQNLLEVQHNFNLISNANYLFDAFNAYYTHLNNFTNPNFLLLQASLSLLSKNDTFPKENEVNNSVFNFQNLASNFSNTSLFNYISNQNESVSPLSGNSIESDLSNDLSIREENNFSFDEAENSSKLNELKLSESDRTKEIVTTKSKNFSVESLLSVVK</sequence>
<dbReference type="InterPro" id="IPR001275">
    <property type="entry name" value="DM_DNA-bd"/>
</dbReference>
<dbReference type="InterPro" id="IPR026607">
    <property type="entry name" value="DMRT"/>
</dbReference>
<dbReference type="Gene3D" id="4.10.1040.10">
    <property type="entry name" value="DM DNA-binding domain"/>
    <property type="match status" value="1"/>
</dbReference>
<dbReference type="PANTHER" id="PTHR12322">
    <property type="entry name" value="DOUBLESEX AND MAB-3 RELATED TRANSCRIPTION FACTOR DMRT"/>
    <property type="match status" value="1"/>
</dbReference>
<comment type="caution">
    <text evidence="8">The sequence shown here is derived from an EMBL/GenBank/DDBJ whole genome shotgun (WGS) entry which is preliminary data.</text>
</comment>
<keyword evidence="6" id="KW-0175">Coiled coil</keyword>
<dbReference type="FunFam" id="4.10.1040.10:FF:000001">
    <property type="entry name" value="doublesex- and mab-3-related transcription factor 1"/>
    <property type="match status" value="1"/>
</dbReference>
<evidence type="ECO:0000256" key="5">
    <source>
        <dbReference type="PROSITE-ProRule" id="PRU00070"/>
    </source>
</evidence>
<dbReference type="InterPro" id="IPR036407">
    <property type="entry name" value="DM_DNA-bd_sf"/>
</dbReference>
<feature type="domain" description="DM" evidence="7">
    <location>
        <begin position="50"/>
        <end position="97"/>
    </location>
</feature>
<dbReference type="SUPFAM" id="SSF82927">
    <property type="entry name" value="Cysteine-rich DNA binding domain, (DM domain)"/>
    <property type="match status" value="1"/>
</dbReference>
<comment type="subcellular location">
    <subcellularLocation>
        <location evidence="5">Nucleus</location>
    </subcellularLocation>
</comment>
<keyword evidence="1 5" id="KW-0479">Metal-binding</keyword>
<keyword evidence="2 5" id="KW-0862">Zinc</keyword>
<keyword evidence="4 5" id="KW-0539">Nucleus</keyword>